<dbReference type="Gene3D" id="2.170.130.10">
    <property type="entry name" value="TonB-dependent receptor, plug domain"/>
    <property type="match status" value="1"/>
</dbReference>
<dbReference type="InterPro" id="IPR010104">
    <property type="entry name" value="TonB_rcpt_bac"/>
</dbReference>
<dbReference type="InterPro" id="IPR036942">
    <property type="entry name" value="Beta-barrel_TonB_sf"/>
</dbReference>
<dbReference type="InterPro" id="IPR037066">
    <property type="entry name" value="Plug_dom_sf"/>
</dbReference>
<evidence type="ECO:0000256" key="2">
    <source>
        <dbReference type="ARBA" id="ARBA00023136"/>
    </source>
</evidence>
<dbReference type="Pfam" id="PF14905">
    <property type="entry name" value="OMP_b-brl_3"/>
    <property type="match status" value="1"/>
</dbReference>
<evidence type="ECO:0000259" key="5">
    <source>
        <dbReference type="Pfam" id="PF07715"/>
    </source>
</evidence>
<dbReference type="Gene3D" id="2.40.170.20">
    <property type="entry name" value="TonB-dependent receptor, beta-barrel domain"/>
    <property type="match status" value="1"/>
</dbReference>
<evidence type="ECO:0000313" key="8">
    <source>
        <dbReference type="Proteomes" id="UP000548685"/>
    </source>
</evidence>
<accession>A0ABR6I1U9</accession>
<dbReference type="RefSeq" id="WP_183363664.1">
    <property type="nucleotide sequence ID" value="NZ_BAAADZ010000001.1"/>
</dbReference>
<feature type="domain" description="Outer membrane protein beta-barrel" evidence="6">
    <location>
        <begin position="532"/>
        <end position="724"/>
    </location>
</feature>
<comment type="caution">
    <text evidence="7">The sequence shown here is derived from an EMBL/GenBank/DDBJ whole genome shotgun (WGS) entry which is preliminary data.</text>
</comment>
<keyword evidence="3" id="KW-0998">Cell outer membrane</keyword>
<keyword evidence="4" id="KW-0732">Signal</keyword>
<name>A0ABR6I1U9_9SPHN</name>
<proteinExistence type="predicted"/>
<keyword evidence="2" id="KW-0472">Membrane</keyword>
<keyword evidence="7" id="KW-0675">Receptor</keyword>
<evidence type="ECO:0000313" key="7">
    <source>
        <dbReference type="EMBL" id="MBB3776886.1"/>
    </source>
</evidence>
<protein>
    <submittedName>
        <fullName evidence="7">TonB-dependent receptor</fullName>
    </submittedName>
</protein>
<feature type="domain" description="TonB-dependent receptor plug" evidence="5">
    <location>
        <begin position="67"/>
        <end position="159"/>
    </location>
</feature>
<comment type="subcellular location">
    <subcellularLocation>
        <location evidence="1">Cell outer membrane</location>
    </subcellularLocation>
</comment>
<dbReference type="InterPro" id="IPR012910">
    <property type="entry name" value="Plug_dom"/>
</dbReference>
<evidence type="ECO:0000259" key="6">
    <source>
        <dbReference type="Pfam" id="PF14905"/>
    </source>
</evidence>
<dbReference type="Pfam" id="PF07715">
    <property type="entry name" value="Plug"/>
    <property type="match status" value="1"/>
</dbReference>
<dbReference type="NCBIfam" id="TIGR01782">
    <property type="entry name" value="TonB-Xanth-Caul"/>
    <property type="match status" value="1"/>
</dbReference>
<sequence length="866" mass="93114">MSHVTKSFRAAMLSGGALGVLFLAMPVAAQGKVSTESGAAGEDEAGNVIVVTGSIRGSLENATEAKRTALNVTDVATADSVGRFPDENIAAALARLPGVAVQLDQGQARYIQVRGAPNRWTSVSIDGLPQTGTDEGGGERAFRFDAVPAVLLQQLVVNKSLTPDITAEAITALVDLQTFSPIDDGKAGFSMTGDAGYGLMALGEGPQRQGSLRLSWTNDRIGFAIGGSHYRRNQVTDNREAGYDANGIPIDIDIRNYELTRENNGLFGAFEVRASDDLKLFVNGIFTEFRDREERHAYEIEIGEAAARGTRGLLTGSLNNVSITTNYNDGLYLNQNYIGSAGFDYDTAEGGVKGIVGYTRTENTTDLPLIQSSIRSISVDYDRTADARFPTVRLFRTVNTAGVLSRGAELTSIPITEQNLPRTVLIPIVQGVTSEAWSGRLDAWKQLDELKISAGLYTTTRDIVGNNIGIGGVVPLAATGFNPNGFATDRPWDTQFPLGVGINYVDTRAMNRELQAALGRAGINPANFVLPTSFYDQQERIIAGYAMAQWDAGPLQLVAGVRAEQYEIDNAGTVLVGAVQTPLAVSQDIFDLFPSLNIRYEASDNVVLRFGGQRGVSRPAYAAIRVGASISDTGATIGGGNPFLTPEYTWGVDAAVEYYFASNGIASISGFHRWVEDVLYQSQQRVGSDLYNSGGIDRSDYLLGSTFNGDKGTLYGVEFNIETQFDFLPGALAGLGVQGNLTLLGGDFEARNAAGQLETFAFQGLSDTVMNASVFYEYAGLSLRVAYQKRTDFLDTIGGLGAGEFRQGFENLDVIARYALTPNITLFADLANLTNETYVAYEGTPTTPSEVERIGERYLFGVRFNF</sequence>
<dbReference type="InterPro" id="IPR041700">
    <property type="entry name" value="OMP_b-brl_3"/>
</dbReference>
<feature type="signal peptide" evidence="4">
    <location>
        <begin position="1"/>
        <end position="29"/>
    </location>
</feature>
<evidence type="ECO:0000256" key="4">
    <source>
        <dbReference type="SAM" id="SignalP"/>
    </source>
</evidence>
<keyword evidence="8" id="KW-1185">Reference proteome</keyword>
<feature type="chain" id="PRO_5047248391" evidence="4">
    <location>
        <begin position="30"/>
        <end position="866"/>
    </location>
</feature>
<evidence type="ECO:0000256" key="3">
    <source>
        <dbReference type="ARBA" id="ARBA00023237"/>
    </source>
</evidence>
<dbReference type="SUPFAM" id="SSF56935">
    <property type="entry name" value="Porins"/>
    <property type="match status" value="1"/>
</dbReference>
<dbReference type="EMBL" id="JACICE010000004">
    <property type="protein sequence ID" value="MBB3776886.1"/>
    <property type="molecule type" value="Genomic_DNA"/>
</dbReference>
<dbReference type="PANTHER" id="PTHR40980">
    <property type="entry name" value="PLUG DOMAIN-CONTAINING PROTEIN"/>
    <property type="match status" value="1"/>
</dbReference>
<dbReference type="PANTHER" id="PTHR40980:SF4">
    <property type="entry name" value="TONB-DEPENDENT RECEPTOR-LIKE BETA-BARREL DOMAIN-CONTAINING PROTEIN"/>
    <property type="match status" value="1"/>
</dbReference>
<dbReference type="Proteomes" id="UP000548685">
    <property type="component" value="Unassembled WGS sequence"/>
</dbReference>
<gene>
    <name evidence="7" type="ORF">FHS52_002879</name>
</gene>
<organism evidence="7 8">
    <name type="scientific">Erythrobacter ramosus</name>
    <dbReference type="NCBI Taxonomy" id="35811"/>
    <lineage>
        <taxon>Bacteria</taxon>
        <taxon>Pseudomonadati</taxon>
        <taxon>Pseudomonadota</taxon>
        <taxon>Alphaproteobacteria</taxon>
        <taxon>Sphingomonadales</taxon>
        <taxon>Erythrobacteraceae</taxon>
        <taxon>Erythrobacter/Porphyrobacter group</taxon>
        <taxon>Erythrobacter</taxon>
    </lineage>
</organism>
<evidence type="ECO:0000256" key="1">
    <source>
        <dbReference type="ARBA" id="ARBA00004442"/>
    </source>
</evidence>
<reference evidence="7 8" key="1">
    <citation type="submission" date="2020-08" db="EMBL/GenBank/DDBJ databases">
        <title>Genomic Encyclopedia of Type Strains, Phase IV (KMG-IV): sequencing the most valuable type-strain genomes for metagenomic binning, comparative biology and taxonomic classification.</title>
        <authorList>
            <person name="Goeker M."/>
        </authorList>
    </citation>
    <scope>NUCLEOTIDE SEQUENCE [LARGE SCALE GENOMIC DNA]</scope>
    <source>
        <strain evidence="7 8">DSM 8510</strain>
    </source>
</reference>